<dbReference type="SUPFAM" id="SSF54427">
    <property type="entry name" value="NTF2-like"/>
    <property type="match status" value="1"/>
</dbReference>
<dbReference type="AlphaFoldDB" id="A0A5E4MEC2"/>
<evidence type="ECO:0000259" key="2">
    <source>
        <dbReference type="PROSITE" id="PS50177"/>
    </source>
</evidence>
<reference evidence="3 4" key="1">
    <citation type="submission" date="2019-08" db="EMBL/GenBank/DDBJ databases">
        <authorList>
            <person name="Alioto T."/>
            <person name="Alioto T."/>
            <person name="Gomez Garrido J."/>
        </authorList>
    </citation>
    <scope>NUCLEOTIDE SEQUENCE [LARGE SCALE GENOMIC DNA]</scope>
</reference>
<keyword evidence="4" id="KW-1185">Reference proteome</keyword>
<evidence type="ECO:0000313" key="4">
    <source>
        <dbReference type="Proteomes" id="UP000325440"/>
    </source>
</evidence>
<gene>
    <name evidence="3" type="ORF">CINCED_3A024272</name>
</gene>
<sequence length="533" mass="58786">MQNSSGVSELKMSSEDSRAVEMAKRDSLTITKYAAHIGFSFAERYYTVMRTTPEYANEFYDEHGEYQTIYENGSAVVARNRSEVKRILIQPVSATHLIVNSIVSVPCGGTFDRLLVTVTGKRFVHVFVAEYRPERMLGYVIVGSLFRYVSAEPAAPDQTTTGTKCATAVCHPVTGVNHTPSASLKAKTPVNFSPNLVEHNKPLPDTITDYAPTAGFKATQKIRCSSNVAIYHKPLPDTAIDDIPTRGFNATQKIRCPPNVAIYHKPLPDTAIDDIPTAGFNATQKIRCSPNGAIYHKPHPNTVIDDKSTAGFNATQKIRCSPNRAIYHKPLLDTAINDIPTASFKETQKIRCPPNVAIYHKPLPDTAIDDIPTAGFNATQKIRCSPNGAIYHKPLPETNSTKTVIAKEKSLISILKRIPPPPKIATFHEPSSWNTGTGNTHPHHTTRNRSPIRISNHVPNPATFGQQFPISFNHQVPLGVFQPIGNVPLHTRLPYAAPNFPLTINGEPHQQWAGTQFQHQIFHLPSEVGHTNN</sequence>
<protein>
    <submittedName>
        <fullName evidence="3">Nuclear transport factor 2, eukaryote,NTF2-like domain</fullName>
    </submittedName>
</protein>
<dbReference type="OrthoDB" id="339151at2759"/>
<feature type="region of interest" description="Disordered" evidence="1">
    <location>
        <begin position="429"/>
        <end position="451"/>
    </location>
</feature>
<dbReference type="Gene3D" id="3.10.450.50">
    <property type="match status" value="1"/>
</dbReference>
<accession>A0A5E4MEC2</accession>
<evidence type="ECO:0000313" key="3">
    <source>
        <dbReference type="EMBL" id="VVC30624.1"/>
    </source>
</evidence>
<dbReference type="PROSITE" id="PS50177">
    <property type="entry name" value="NTF2_DOMAIN"/>
    <property type="match status" value="1"/>
</dbReference>
<feature type="domain" description="NTF2" evidence="2">
    <location>
        <begin position="37"/>
        <end position="148"/>
    </location>
</feature>
<dbReference type="Proteomes" id="UP000325440">
    <property type="component" value="Unassembled WGS sequence"/>
</dbReference>
<evidence type="ECO:0000256" key="1">
    <source>
        <dbReference type="SAM" id="MobiDB-lite"/>
    </source>
</evidence>
<proteinExistence type="predicted"/>
<dbReference type="InterPro" id="IPR032710">
    <property type="entry name" value="NTF2-like_dom_sf"/>
</dbReference>
<organism evidence="3 4">
    <name type="scientific">Cinara cedri</name>
    <dbReference type="NCBI Taxonomy" id="506608"/>
    <lineage>
        <taxon>Eukaryota</taxon>
        <taxon>Metazoa</taxon>
        <taxon>Ecdysozoa</taxon>
        <taxon>Arthropoda</taxon>
        <taxon>Hexapoda</taxon>
        <taxon>Insecta</taxon>
        <taxon>Pterygota</taxon>
        <taxon>Neoptera</taxon>
        <taxon>Paraneoptera</taxon>
        <taxon>Hemiptera</taxon>
        <taxon>Sternorrhyncha</taxon>
        <taxon>Aphidomorpha</taxon>
        <taxon>Aphidoidea</taxon>
        <taxon>Aphididae</taxon>
        <taxon>Lachninae</taxon>
        <taxon>Cinara</taxon>
    </lineage>
</organism>
<name>A0A5E4MEC2_9HEMI</name>
<dbReference type="EMBL" id="CABPRJ010000526">
    <property type="protein sequence ID" value="VVC30624.1"/>
    <property type="molecule type" value="Genomic_DNA"/>
</dbReference>
<dbReference type="InterPro" id="IPR018222">
    <property type="entry name" value="Nuclear_transport_factor_2_euk"/>
</dbReference>